<protein>
    <submittedName>
        <fullName evidence="2">Uncharacterized protein</fullName>
    </submittedName>
</protein>
<comment type="caution">
    <text evidence="2">The sequence shown here is derived from an EMBL/GenBank/DDBJ whole genome shotgun (WGS) entry which is preliminary data.</text>
</comment>
<dbReference type="OrthoDB" id="4890185at2759"/>
<dbReference type="EMBL" id="JOKZ01000025">
    <property type="protein sequence ID" value="KKP06460.1"/>
    <property type="molecule type" value="Genomic_DNA"/>
</dbReference>
<dbReference type="AlphaFoldDB" id="A0A0F9XPM8"/>
<evidence type="ECO:0000313" key="3">
    <source>
        <dbReference type="Proteomes" id="UP000034112"/>
    </source>
</evidence>
<feature type="region of interest" description="Disordered" evidence="1">
    <location>
        <begin position="115"/>
        <end position="155"/>
    </location>
</feature>
<feature type="compositionally biased region" description="Polar residues" evidence="1">
    <location>
        <begin position="232"/>
        <end position="250"/>
    </location>
</feature>
<evidence type="ECO:0000256" key="1">
    <source>
        <dbReference type="SAM" id="MobiDB-lite"/>
    </source>
</evidence>
<dbReference type="Proteomes" id="UP000034112">
    <property type="component" value="Unassembled WGS sequence"/>
</dbReference>
<accession>A0A0F9XPM8</accession>
<proteinExistence type="predicted"/>
<feature type="compositionally biased region" description="Low complexity" evidence="1">
    <location>
        <begin position="135"/>
        <end position="149"/>
    </location>
</feature>
<name>A0A0F9XPM8_TRIHA</name>
<organism evidence="2 3">
    <name type="scientific">Trichoderma harzianum</name>
    <name type="common">Hypocrea lixii</name>
    <dbReference type="NCBI Taxonomy" id="5544"/>
    <lineage>
        <taxon>Eukaryota</taxon>
        <taxon>Fungi</taxon>
        <taxon>Dikarya</taxon>
        <taxon>Ascomycota</taxon>
        <taxon>Pezizomycotina</taxon>
        <taxon>Sordariomycetes</taxon>
        <taxon>Hypocreomycetidae</taxon>
        <taxon>Hypocreales</taxon>
        <taxon>Hypocreaceae</taxon>
        <taxon>Trichoderma</taxon>
    </lineage>
</organism>
<evidence type="ECO:0000313" key="2">
    <source>
        <dbReference type="EMBL" id="KKP06460.1"/>
    </source>
</evidence>
<sequence>MQEQEQSRRPDTTRDQRRDAQLMRRLGYTQSAISAELGLSLGQVQYALSHTETPITRPGRPSKLTEAQIQELKAFMASKDNEQMPYGKIAQALGWDVGEYCIRHTLRKLGYKKRTAGGRRKVGAANMKTQHKASDMSAESADDASAASEKNPVRVVDGADLGSIRTGTDSSARVASNMDLAQPNSGALRHAPSRTTCTREAERVTDASSLGPFPLDPAFLLSPDTTTYKQHQSLPKRTTTVMGNSNSAPDSTDVDGGKKSLYRRYEDKKRGAGPTDEDILKYTGKTRDELNAWAENQPGVGKNQAAGKLTVGASSGFAGAAAAGGLGGWGAEGTRKMKFPVKQGPIKTVDDSDEE</sequence>
<feature type="region of interest" description="Disordered" evidence="1">
    <location>
        <begin position="232"/>
        <end position="258"/>
    </location>
</feature>
<reference evidence="3" key="1">
    <citation type="journal article" date="2015" name="Genome Announc.">
        <title>Draft whole-genome sequence of the biocontrol agent Trichoderma harzianum T6776.</title>
        <authorList>
            <person name="Baroncelli R."/>
            <person name="Piaggeschi G."/>
            <person name="Fiorini L."/>
            <person name="Bertolini E."/>
            <person name="Zapparata A."/>
            <person name="Pe M.E."/>
            <person name="Sarrocco S."/>
            <person name="Vannacci G."/>
        </authorList>
    </citation>
    <scope>NUCLEOTIDE SEQUENCE [LARGE SCALE GENOMIC DNA]</scope>
    <source>
        <strain evidence="3">T6776</strain>
    </source>
</reference>
<gene>
    <name evidence="2" type="ORF">THAR02_01418</name>
</gene>